<accession>A0A3A3FS88</accession>
<dbReference type="Gene3D" id="3.10.520.10">
    <property type="entry name" value="ApbE-like domains"/>
    <property type="match status" value="1"/>
</dbReference>
<dbReference type="Proteomes" id="UP000265955">
    <property type="component" value="Unassembled WGS sequence"/>
</dbReference>
<evidence type="ECO:0000313" key="1">
    <source>
        <dbReference type="EMBL" id="RJF96352.1"/>
    </source>
</evidence>
<dbReference type="NCBIfam" id="NF003322">
    <property type="entry name" value="PRK04334.1-2"/>
    <property type="match status" value="1"/>
</dbReference>
<proteinExistence type="predicted"/>
<dbReference type="OrthoDB" id="8990499at2"/>
<comment type="caution">
    <text evidence="1">The sequence shown here is derived from an EMBL/GenBank/DDBJ whole genome shotgun (WGS) entry which is preliminary data.</text>
</comment>
<sequence>MPRCVALTDGRLHFSHGPIDLIIQADGAMDAVNACHEQAWQRFETILSELVSELPALRQPVGDICMLNGAIARRMWDACHPFRARYITPMAAVAGAVAQEIIRCYEKPFVTRAAINNGGDIALHLSAGTSYCVGVCTDIDAATIQAVYGADLDTGMRLTIEASMPVRGIATSGWRGRSFSLGIADSVTVLAASAAQADAAATMIANTVNVDDARIKRQPACTLKDDTDLGAIPVTVDVPPLDAEVVHEALHYGLERARQLQASGLIWSAILVCQEQVVVAGRMADGVAEKGIAAAMPTEQRLNAMPASRKVRFPAML</sequence>
<keyword evidence="2" id="KW-1185">Reference proteome</keyword>
<gene>
    <name evidence="1" type="ORF">D3871_21980</name>
</gene>
<organism evidence="1 2">
    <name type="scientific">Noviherbaspirillum saxi</name>
    <dbReference type="NCBI Taxonomy" id="2320863"/>
    <lineage>
        <taxon>Bacteria</taxon>
        <taxon>Pseudomonadati</taxon>
        <taxon>Pseudomonadota</taxon>
        <taxon>Betaproteobacteria</taxon>
        <taxon>Burkholderiales</taxon>
        <taxon>Oxalobacteraceae</taxon>
        <taxon>Noviherbaspirillum</taxon>
    </lineage>
</organism>
<dbReference type="EMBL" id="QYUO01000002">
    <property type="protein sequence ID" value="RJF96352.1"/>
    <property type="molecule type" value="Genomic_DNA"/>
</dbReference>
<protein>
    <submittedName>
        <fullName evidence="1">UPF0280 family protein</fullName>
    </submittedName>
</protein>
<dbReference type="SUPFAM" id="SSF143631">
    <property type="entry name" value="ApbE-like"/>
    <property type="match status" value="1"/>
</dbReference>
<evidence type="ECO:0000313" key="2">
    <source>
        <dbReference type="Proteomes" id="UP000265955"/>
    </source>
</evidence>
<name>A0A3A3FS88_9BURK</name>
<reference evidence="2" key="1">
    <citation type="submission" date="2018-09" db="EMBL/GenBank/DDBJ databases">
        <authorList>
            <person name="Zhu H."/>
        </authorList>
    </citation>
    <scope>NUCLEOTIDE SEQUENCE [LARGE SCALE GENOMIC DNA]</scope>
    <source>
        <strain evidence="2">K1R23-30</strain>
    </source>
</reference>
<dbReference type="InterPro" id="IPR003374">
    <property type="entry name" value="ApbE-like_sf"/>
</dbReference>
<dbReference type="AlphaFoldDB" id="A0A3A3FS88"/>